<reference evidence="2 3" key="1">
    <citation type="journal article" date="2023" name="bioRxiv">
        <title>High-quality genome assemblies of four members of thePodospora anserinaspecies complex.</title>
        <authorList>
            <person name="Ament-Velasquez S.L."/>
            <person name="Vogan A.A."/>
            <person name="Wallerman O."/>
            <person name="Hartmann F."/>
            <person name="Gautier V."/>
            <person name="Silar P."/>
            <person name="Giraud T."/>
            <person name="Johannesson H."/>
        </authorList>
    </citation>
    <scope>NUCLEOTIDE SEQUENCE [LARGE SCALE GENOMIC DNA]</scope>
    <source>
        <strain evidence="2 3">CBS 411.78</strain>
    </source>
</reference>
<evidence type="ECO:0000313" key="2">
    <source>
        <dbReference type="EMBL" id="KAK4672480.1"/>
    </source>
</evidence>
<dbReference type="EMBL" id="JAFFHB010000001">
    <property type="protein sequence ID" value="KAK4672480.1"/>
    <property type="molecule type" value="Genomic_DNA"/>
</dbReference>
<evidence type="ECO:0000256" key="1">
    <source>
        <dbReference type="SAM" id="MobiDB-lite"/>
    </source>
</evidence>
<dbReference type="GeneID" id="87927249"/>
<protein>
    <submittedName>
        <fullName evidence="2">Uncharacterized protein</fullName>
    </submittedName>
</protein>
<proteinExistence type="predicted"/>
<gene>
    <name evidence="2" type="ORF">QC763_103455</name>
</gene>
<feature type="region of interest" description="Disordered" evidence="1">
    <location>
        <begin position="63"/>
        <end position="90"/>
    </location>
</feature>
<sequence length="90" mass="10004">MLLLHPKRASWSKRSGASSNSSNVRSWHRRKVPQKGLGLCRCGPRIRAFGKTRRVADLFALTTTSGAPSPDGTAPHTTQRAEQEQIFFSR</sequence>
<feature type="compositionally biased region" description="Low complexity" evidence="1">
    <location>
        <begin position="12"/>
        <end position="25"/>
    </location>
</feature>
<comment type="caution">
    <text evidence="2">The sequence shown here is derived from an EMBL/GenBank/DDBJ whole genome shotgun (WGS) entry which is preliminary data.</text>
</comment>
<dbReference type="RefSeq" id="XP_062769802.1">
    <property type="nucleotide sequence ID" value="XM_062906906.1"/>
</dbReference>
<feature type="compositionally biased region" description="Basic residues" evidence="1">
    <location>
        <begin position="1"/>
        <end position="11"/>
    </location>
</feature>
<evidence type="ECO:0000313" key="3">
    <source>
        <dbReference type="Proteomes" id="UP001326199"/>
    </source>
</evidence>
<name>A0ABR0HX11_9PEZI</name>
<keyword evidence="3" id="KW-1185">Reference proteome</keyword>
<organism evidence="2 3">
    <name type="scientific">Podospora pseudopauciseta</name>
    <dbReference type="NCBI Taxonomy" id="2093780"/>
    <lineage>
        <taxon>Eukaryota</taxon>
        <taxon>Fungi</taxon>
        <taxon>Dikarya</taxon>
        <taxon>Ascomycota</taxon>
        <taxon>Pezizomycotina</taxon>
        <taxon>Sordariomycetes</taxon>
        <taxon>Sordariomycetidae</taxon>
        <taxon>Sordariales</taxon>
        <taxon>Podosporaceae</taxon>
        <taxon>Podospora</taxon>
    </lineage>
</organism>
<feature type="region of interest" description="Disordered" evidence="1">
    <location>
        <begin position="1"/>
        <end position="30"/>
    </location>
</feature>
<feature type="compositionally biased region" description="Polar residues" evidence="1">
    <location>
        <begin position="75"/>
        <end position="90"/>
    </location>
</feature>
<accession>A0ABR0HX11</accession>
<dbReference type="Proteomes" id="UP001326199">
    <property type="component" value="Unassembled WGS sequence"/>
</dbReference>